<dbReference type="Proteomes" id="UP000509684">
    <property type="component" value="Chromosome"/>
</dbReference>
<accession>A0A080M821</accession>
<keyword evidence="1" id="KW-0812">Transmembrane</keyword>
<protein>
    <submittedName>
        <fullName evidence="2">Uncharacterized protein</fullName>
    </submittedName>
</protein>
<gene>
    <name evidence="2" type="ORF">AW06_001747</name>
    <name evidence="3" type="ORF">HWD57_20440</name>
</gene>
<name>A0A080M821_9PROT</name>
<reference evidence="2 4" key="1">
    <citation type="submission" date="2014-02" db="EMBL/GenBank/DDBJ databases">
        <title>Expanding our view of genomic diversity in Candidatus Accumulibacter clades.</title>
        <authorList>
            <person name="Skennerton C.T."/>
            <person name="Barr J.J."/>
            <person name="Slater F.R."/>
            <person name="Bond P.L."/>
            <person name="Tyson G.W."/>
        </authorList>
    </citation>
    <scope>NUCLEOTIDE SEQUENCE [LARGE SCALE GENOMIC DNA]</scope>
    <source>
        <strain evidence="4">SK-02</strain>
    </source>
</reference>
<dbReference type="RefSeq" id="WP_034947912.1">
    <property type="nucleotide sequence ID" value="NZ_JDST02000033.1"/>
</dbReference>
<dbReference type="Proteomes" id="UP000021315">
    <property type="component" value="Unassembled WGS sequence"/>
</dbReference>
<dbReference type="EMBL" id="JDST02000033">
    <property type="protein sequence ID" value="KFB77091.1"/>
    <property type="molecule type" value="Genomic_DNA"/>
</dbReference>
<evidence type="ECO:0000313" key="2">
    <source>
        <dbReference type="EMBL" id="KFB77091.1"/>
    </source>
</evidence>
<organism evidence="2 4">
    <name type="scientific">Candidatus Accumulibacter cognatus</name>
    <dbReference type="NCBI Taxonomy" id="2954383"/>
    <lineage>
        <taxon>Bacteria</taxon>
        <taxon>Pseudomonadati</taxon>
        <taxon>Pseudomonadota</taxon>
        <taxon>Betaproteobacteria</taxon>
        <taxon>Candidatus Accumulibacter</taxon>
    </lineage>
</organism>
<accession>A0A7D5NF63</accession>
<feature type="transmembrane region" description="Helical" evidence="1">
    <location>
        <begin position="12"/>
        <end position="35"/>
    </location>
</feature>
<dbReference type="STRING" id="1453999.AW06_001747"/>
<evidence type="ECO:0000256" key="1">
    <source>
        <dbReference type="SAM" id="Phobius"/>
    </source>
</evidence>
<evidence type="ECO:0000313" key="4">
    <source>
        <dbReference type="Proteomes" id="UP000021315"/>
    </source>
</evidence>
<keyword evidence="1" id="KW-1133">Transmembrane helix</keyword>
<proteinExistence type="predicted"/>
<dbReference type="KEGG" id="acog:HWD57_20440"/>
<dbReference type="AlphaFoldDB" id="A0A080M821"/>
<keyword evidence="4" id="KW-1185">Reference proteome</keyword>
<keyword evidence="1" id="KW-0472">Membrane</keyword>
<evidence type="ECO:0000313" key="3">
    <source>
        <dbReference type="EMBL" id="QLH51891.1"/>
    </source>
</evidence>
<dbReference type="EMBL" id="CP058708">
    <property type="protein sequence ID" value="QLH51891.1"/>
    <property type="molecule type" value="Genomic_DNA"/>
</dbReference>
<sequence>MKNVFRDNPTIAFGLGLPLLLVVLFLAISGIPVLLVAPAQYDVLYATNYGYYNNAQNTLQIAVVGDRVQVNYIGSNQPYQNPRLWRFNPRTGAVKEIALLLPPGLAPNTGSTVETPKIPRVTPIEVPDLAGLKVDSSSLAPDGYAFSAGPDGYSGRVFTDLFYSSRYRSQAELVKSGRSIRLPNTDGAYYGNTVRFIGWVVSP</sequence>
<evidence type="ECO:0000313" key="5">
    <source>
        <dbReference type="Proteomes" id="UP000509684"/>
    </source>
</evidence>
<reference evidence="3" key="3">
    <citation type="submission" date="2020-06" db="EMBL/GenBank/DDBJ databases">
        <authorList>
            <person name="Arumugam K."/>
            <person name="Besarab I."/>
            <person name="Haryono M."/>
            <person name="Bagci C."/>
            <person name="Beier S."/>
            <person name="Buchfink B."/>
            <person name="Gorska A."/>
            <person name="Qiu G."/>
            <person name="Huson D.H."/>
            <person name="Williams R.B."/>
        </authorList>
    </citation>
    <scope>NUCLEOTIDE SEQUENCE</scope>
    <source>
        <strain evidence="3">SSA1</strain>
    </source>
</reference>
<reference evidence="3 5" key="2">
    <citation type="journal article" date="2019" name="Microbiome">
        <title>Annotated bacterial chromosomes from frame-shift-corrected long-read metagenomic data.</title>
        <authorList>
            <person name="Arumugam K."/>
            <person name="Bagci C."/>
            <person name="Bessarab I."/>
            <person name="Beier S."/>
            <person name="Buchfink B."/>
            <person name="Gorska A."/>
            <person name="Qiu G."/>
            <person name="Huson D.H."/>
            <person name="Williams R.B.H."/>
        </authorList>
    </citation>
    <scope>NUCLEOTIDE SEQUENCE [LARGE SCALE GENOMIC DNA]</scope>
    <source>
        <strain evidence="3">SSA1</strain>
    </source>
</reference>